<comment type="caution">
    <text evidence="1">The sequence shown here is derived from an EMBL/GenBank/DDBJ whole genome shotgun (WGS) entry which is preliminary data.</text>
</comment>
<dbReference type="EMBL" id="SUNJ01002566">
    <property type="protein sequence ID" value="TPP65884.1"/>
    <property type="molecule type" value="Genomic_DNA"/>
</dbReference>
<keyword evidence="2" id="KW-1185">Reference proteome</keyword>
<protein>
    <submittedName>
        <fullName evidence="1">Uncharacterized protein</fullName>
    </submittedName>
</protein>
<dbReference type="AlphaFoldDB" id="A0A504YWN9"/>
<proteinExistence type="predicted"/>
<organism evidence="1 2">
    <name type="scientific">Fasciola gigantica</name>
    <name type="common">Giant liver fluke</name>
    <dbReference type="NCBI Taxonomy" id="46835"/>
    <lineage>
        <taxon>Eukaryota</taxon>
        <taxon>Metazoa</taxon>
        <taxon>Spiralia</taxon>
        <taxon>Lophotrochozoa</taxon>
        <taxon>Platyhelminthes</taxon>
        <taxon>Trematoda</taxon>
        <taxon>Digenea</taxon>
        <taxon>Plagiorchiida</taxon>
        <taxon>Echinostomata</taxon>
        <taxon>Echinostomatoidea</taxon>
        <taxon>Fasciolidae</taxon>
        <taxon>Fasciola</taxon>
    </lineage>
</organism>
<evidence type="ECO:0000313" key="1">
    <source>
        <dbReference type="EMBL" id="TPP65884.1"/>
    </source>
</evidence>
<name>A0A504YWN9_FASGI</name>
<sequence>MTKAQLRIVSETVTIPTDNKVIPDRFTRTYGYMANKETVPQVKVISLIIGNTKQCGTEYVLVRTAEKPDMEDRKYCGSNITTVMEIKSTVYVQIKGENFAKVDQLKPNYKSGREACVPVCLCVEFGLHFVMDNNECVHR</sequence>
<dbReference type="Proteomes" id="UP000316759">
    <property type="component" value="Unassembled WGS sequence"/>
</dbReference>
<accession>A0A504YWN9</accession>
<gene>
    <name evidence="1" type="ORF">FGIG_10375</name>
</gene>
<evidence type="ECO:0000313" key="2">
    <source>
        <dbReference type="Proteomes" id="UP000316759"/>
    </source>
</evidence>
<reference evidence="1 2" key="1">
    <citation type="submission" date="2019-04" db="EMBL/GenBank/DDBJ databases">
        <title>Annotation for the trematode Fasciola gigantica.</title>
        <authorList>
            <person name="Choi Y.-J."/>
        </authorList>
    </citation>
    <scope>NUCLEOTIDE SEQUENCE [LARGE SCALE GENOMIC DNA]</scope>
    <source>
        <strain evidence="1">Uganda_cow_1</strain>
    </source>
</reference>